<evidence type="ECO:0000313" key="5">
    <source>
        <dbReference type="Proteomes" id="UP000694545"/>
    </source>
</evidence>
<organism evidence="4 5">
    <name type="scientific">Varanus komodoensis</name>
    <name type="common">Komodo dragon</name>
    <dbReference type="NCBI Taxonomy" id="61221"/>
    <lineage>
        <taxon>Eukaryota</taxon>
        <taxon>Metazoa</taxon>
        <taxon>Chordata</taxon>
        <taxon>Craniata</taxon>
        <taxon>Vertebrata</taxon>
        <taxon>Euteleostomi</taxon>
        <taxon>Lepidosauria</taxon>
        <taxon>Squamata</taxon>
        <taxon>Bifurcata</taxon>
        <taxon>Unidentata</taxon>
        <taxon>Episquamata</taxon>
        <taxon>Toxicofera</taxon>
        <taxon>Anguimorpha</taxon>
        <taxon>Paleoanguimorpha</taxon>
        <taxon>Varanoidea</taxon>
        <taxon>Varanidae</taxon>
        <taxon>Varanus</taxon>
    </lineage>
</organism>
<evidence type="ECO:0000259" key="3">
    <source>
        <dbReference type="Pfam" id="PF12516"/>
    </source>
</evidence>
<dbReference type="OMA" id="VPATRNK"/>
<feature type="domain" description="DUF3719" evidence="3">
    <location>
        <begin position="253"/>
        <end position="316"/>
    </location>
</feature>
<evidence type="ECO:0000256" key="2">
    <source>
        <dbReference type="SAM" id="MobiDB-lite"/>
    </source>
</evidence>
<feature type="compositionally biased region" description="Polar residues" evidence="2">
    <location>
        <begin position="542"/>
        <end position="566"/>
    </location>
</feature>
<dbReference type="PANTHER" id="PTHR31997:SF2">
    <property type="entry name" value="PROTEIN FAM149A"/>
    <property type="match status" value="1"/>
</dbReference>
<evidence type="ECO:0000256" key="1">
    <source>
        <dbReference type="ARBA" id="ARBA00008309"/>
    </source>
</evidence>
<feature type="region of interest" description="Disordered" evidence="2">
    <location>
        <begin position="531"/>
        <end position="584"/>
    </location>
</feature>
<proteinExistence type="inferred from homology"/>
<dbReference type="InterPro" id="IPR022194">
    <property type="entry name" value="DUF3719"/>
</dbReference>
<feature type="compositionally biased region" description="Low complexity" evidence="2">
    <location>
        <begin position="52"/>
        <end position="85"/>
    </location>
</feature>
<accession>A0A8D2LU93</accession>
<dbReference type="AlphaFoldDB" id="A0A8D2LU93"/>
<dbReference type="Pfam" id="PF12516">
    <property type="entry name" value="DUF3719"/>
    <property type="match status" value="1"/>
</dbReference>
<comment type="similarity">
    <text evidence="1">Belongs to the FAM149 family.</text>
</comment>
<dbReference type="PANTHER" id="PTHR31997">
    <property type="entry name" value="AGAP003710-PA"/>
    <property type="match status" value="1"/>
</dbReference>
<dbReference type="Ensembl" id="ENSVKKT00000027236.1">
    <property type="protein sequence ID" value="ENSVKKP00000026585.1"/>
    <property type="gene ID" value="ENSVKKG00000017334.1"/>
</dbReference>
<keyword evidence="5" id="KW-1185">Reference proteome</keyword>
<feature type="region of interest" description="Disordered" evidence="2">
    <location>
        <begin position="129"/>
        <end position="152"/>
    </location>
</feature>
<dbReference type="Proteomes" id="UP000694545">
    <property type="component" value="Unplaced"/>
</dbReference>
<name>A0A8D2LU93_VARKO</name>
<reference evidence="4" key="1">
    <citation type="submission" date="2025-08" db="UniProtKB">
        <authorList>
            <consortium name="Ensembl"/>
        </authorList>
    </citation>
    <scope>IDENTIFICATION</scope>
</reference>
<dbReference type="InterPro" id="IPR039630">
    <property type="entry name" value="FAM149"/>
</dbReference>
<feature type="compositionally biased region" description="Low complexity" evidence="2">
    <location>
        <begin position="18"/>
        <end position="43"/>
    </location>
</feature>
<feature type="compositionally biased region" description="Low complexity" evidence="2">
    <location>
        <begin position="94"/>
        <end position="107"/>
    </location>
</feature>
<feature type="compositionally biased region" description="Acidic residues" evidence="2">
    <location>
        <begin position="129"/>
        <end position="141"/>
    </location>
</feature>
<feature type="compositionally biased region" description="Basic and acidic residues" evidence="2">
    <location>
        <begin position="531"/>
        <end position="541"/>
    </location>
</feature>
<protein>
    <submittedName>
        <fullName evidence="4">Family with sequence similarity 149 member A</fullName>
    </submittedName>
</protein>
<reference evidence="4" key="2">
    <citation type="submission" date="2025-09" db="UniProtKB">
        <authorList>
            <consortium name="Ensembl"/>
        </authorList>
    </citation>
    <scope>IDENTIFICATION</scope>
</reference>
<evidence type="ECO:0000313" key="4">
    <source>
        <dbReference type="Ensembl" id="ENSVKKP00000026585.1"/>
    </source>
</evidence>
<sequence>MKVAVLDLGTAFAKLFKPAASSPPYSPAGTGAPQPKSLLLLPPTLSPPDAPSLPVRSASLTPAAGSHAAAAPSRPLPGGARTGTAPKPPGAPAGGSSSPRLAAASLPREPGAWAAPAGKQLLFVTLPDIGEEGAPDADGQEDASAPRQVGERVGLSKGVADRSFQGKSEDCLPVTFTRSVQEAIDTYTFVSVSSVSSSGHTTPTDLNNSWSGIKSCTTGPSTERSSIYSWGDDEFDKVNAQRVHQLFWDVDEMLFEGKVSSQTENLKAECKDWTNRSLHLRILGKQLIFPKDEGFQHYQSRNASSVYSRSLPSLSEISSSMKELCISGSKLVPAAFPVHKAFSSELPGICLAESSVYSFLEEEIYDTEGKIEEYLAFDNKELGDESLEQKNFHLARKRIKHGIPPISPNACIKDAVAAEVFDHVWKNVIRILEELIRKHWELSIIDHDKQIEKLKAPGNKLPHLPISRVAIETSSVPPSRGSEVRGMPFGFHFVPSQIHRFPGNLHSDLNGVMTIQAKPLQQRHSGLTEKIQNEQEDKPQRVDSSVNSARNRLGRNTDSSVLSSSRAFPGSCRKAASHRRLPSIATDPLRSKTLNVYSDEVLRGTKLCTTLDRLSSPLPPTTRNKLPPIYSDTVDQYLSIPASRLGLNRGRYPQNRISSAVPNGMEQRPLRERTLIRDQFSRPNTTHTFWSDTPHKRSLTSMDFANHMWTGQGVLTGKNSQRAAFSMESTGQQPFSSVSLHGPAVVISRSHKLSHVSM</sequence>
<feature type="region of interest" description="Disordered" evidence="2">
    <location>
        <begin position="18"/>
        <end position="107"/>
    </location>
</feature>